<keyword evidence="2" id="KW-1185">Reference proteome</keyword>
<dbReference type="AlphaFoldDB" id="A0A9W9L3Y3"/>
<proteinExistence type="predicted"/>
<evidence type="ECO:0000313" key="1">
    <source>
        <dbReference type="EMBL" id="KAJ5302787.1"/>
    </source>
</evidence>
<evidence type="ECO:0000313" key="2">
    <source>
        <dbReference type="Proteomes" id="UP001147746"/>
    </source>
</evidence>
<name>A0A9W9L3Y3_9EURO</name>
<gene>
    <name evidence="1" type="ORF">N7476_009586</name>
</gene>
<comment type="caution">
    <text evidence="1">The sequence shown here is derived from an EMBL/GenBank/DDBJ whole genome shotgun (WGS) entry which is preliminary data.</text>
</comment>
<dbReference type="Proteomes" id="UP001147746">
    <property type="component" value="Unassembled WGS sequence"/>
</dbReference>
<protein>
    <submittedName>
        <fullName evidence="1">6-phosphogluconate dehydrogenase-like protein NAD-binding protein</fullName>
    </submittedName>
</protein>
<organism evidence="1 2">
    <name type="scientific">Penicillium atrosanguineum</name>
    <dbReference type="NCBI Taxonomy" id="1132637"/>
    <lineage>
        <taxon>Eukaryota</taxon>
        <taxon>Fungi</taxon>
        <taxon>Dikarya</taxon>
        <taxon>Ascomycota</taxon>
        <taxon>Pezizomycotina</taxon>
        <taxon>Eurotiomycetes</taxon>
        <taxon>Eurotiomycetidae</taxon>
        <taxon>Eurotiales</taxon>
        <taxon>Aspergillaceae</taxon>
        <taxon>Penicillium</taxon>
    </lineage>
</organism>
<reference evidence="1" key="2">
    <citation type="journal article" date="2023" name="IMA Fungus">
        <title>Comparative genomic study of the Penicillium genus elucidates a diverse pangenome and 15 lateral gene transfer events.</title>
        <authorList>
            <person name="Petersen C."/>
            <person name="Sorensen T."/>
            <person name="Nielsen M.R."/>
            <person name="Sondergaard T.E."/>
            <person name="Sorensen J.L."/>
            <person name="Fitzpatrick D.A."/>
            <person name="Frisvad J.C."/>
            <person name="Nielsen K.L."/>
        </authorList>
    </citation>
    <scope>NUCLEOTIDE SEQUENCE</scope>
    <source>
        <strain evidence="1">IBT 21472</strain>
    </source>
</reference>
<sequence>MTAAFAQQFQDAGDEFVPNLSPVLSLMPGPCHCKTRYLRARSSPRVHQDVTTKASQLKELGKTFVLSMVRTVVQRLVIADKCGLETDALHDFFDAIFPGPYVANSNRNYHERAESLFTVILLKHARRALYMISKSGAAMKSVELADAYMALVKEHMGAGALSDLKRVYFAIRESGVDSYCHELRRKLHILRVAGFLT</sequence>
<reference evidence="1" key="1">
    <citation type="submission" date="2022-12" db="EMBL/GenBank/DDBJ databases">
        <authorList>
            <person name="Petersen C."/>
        </authorList>
    </citation>
    <scope>NUCLEOTIDE SEQUENCE</scope>
    <source>
        <strain evidence="1">IBT 21472</strain>
    </source>
</reference>
<dbReference type="EMBL" id="JAPZBO010000009">
    <property type="protein sequence ID" value="KAJ5302787.1"/>
    <property type="molecule type" value="Genomic_DNA"/>
</dbReference>
<accession>A0A9W9L3Y3</accession>